<dbReference type="GO" id="GO:0003700">
    <property type="term" value="F:DNA-binding transcription factor activity"/>
    <property type="evidence" value="ECO:0007669"/>
    <property type="project" value="InterPro"/>
</dbReference>
<keyword evidence="7" id="KW-1185">Reference proteome</keyword>
<dbReference type="AlphaFoldDB" id="A0A847S7A3"/>
<evidence type="ECO:0000256" key="4">
    <source>
        <dbReference type="ARBA" id="ARBA00023163"/>
    </source>
</evidence>
<evidence type="ECO:0000259" key="5">
    <source>
        <dbReference type="PROSITE" id="PS50931"/>
    </source>
</evidence>
<evidence type="ECO:0000256" key="3">
    <source>
        <dbReference type="ARBA" id="ARBA00023125"/>
    </source>
</evidence>
<organism evidence="6 7">
    <name type="scientific">Leeia aquatica</name>
    <dbReference type="NCBI Taxonomy" id="2725557"/>
    <lineage>
        <taxon>Bacteria</taxon>
        <taxon>Pseudomonadati</taxon>
        <taxon>Pseudomonadota</taxon>
        <taxon>Betaproteobacteria</taxon>
        <taxon>Neisseriales</taxon>
        <taxon>Leeiaceae</taxon>
        <taxon>Leeia</taxon>
    </lineage>
</organism>
<comment type="caution">
    <text evidence="6">The sequence shown here is derived from an EMBL/GenBank/DDBJ whole genome shotgun (WGS) entry which is preliminary data.</text>
</comment>
<dbReference type="PANTHER" id="PTHR30537:SF3">
    <property type="entry name" value="TRANSCRIPTIONAL REGULATORY PROTEIN"/>
    <property type="match status" value="1"/>
</dbReference>
<proteinExistence type="inferred from homology"/>
<dbReference type="InterPro" id="IPR036390">
    <property type="entry name" value="WH_DNA-bd_sf"/>
</dbReference>
<dbReference type="Gene3D" id="3.40.190.290">
    <property type="match status" value="1"/>
</dbReference>
<protein>
    <submittedName>
        <fullName evidence="6">LysR family transcriptional regulator</fullName>
    </submittedName>
</protein>
<dbReference type="InterPro" id="IPR036388">
    <property type="entry name" value="WH-like_DNA-bd_sf"/>
</dbReference>
<dbReference type="EMBL" id="JABAIM010000002">
    <property type="protein sequence ID" value="NLR75633.1"/>
    <property type="molecule type" value="Genomic_DNA"/>
</dbReference>
<evidence type="ECO:0000313" key="6">
    <source>
        <dbReference type="EMBL" id="NLR75633.1"/>
    </source>
</evidence>
<dbReference type="PANTHER" id="PTHR30537">
    <property type="entry name" value="HTH-TYPE TRANSCRIPTIONAL REGULATOR"/>
    <property type="match status" value="1"/>
</dbReference>
<keyword evidence="4" id="KW-0804">Transcription</keyword>
<dbReference type="InterPro" id="IPR005119">
    <property type="entry name" value="LysR_subst-bd"/>
</dbReference>
<dbReference type="Proteomes" id="UP000587991">
    <property type="component" value="Unassembled WGS sequence"/>
</dbReference>
<dbReference type="PROSITE" id="PS50931">
    <property type="entry name" value="HTH_LYSR"/>
    <property type="match status" value="1"/>
</dbReference>
<dbReference type="InterPro" id="IPR058163">
    <property type="entry name" value="LysR-type_TF_proteobact-type"/>
</dbReference>
<dbReference type="SUPFAM" id="SSF46785">
    <property type="entry name" value="Winged helix' DNA-binding domain"/>
    <property type="match status" value="1"/>
</dbReference>
<dbReference type="Gene3D" id="1.10.10.10">
    <property type="entry name" value="Winged helix-like DNA-binding domain superfamily/Winged helix DNA-binding domain"/>
    <property type="match status" value="1"/>
</dbReference>
<feature type="domain" description="HTH lysR-type" evidence="5">
    <location>
        <begin position="1"/>
        <end position="58"/>
    </location>
</feature>
<evidence type="ECO:0000313" key="7">
    <source>
        <dbReference type="Proteomes" id="UP000587991"/>
    </source>
</evidence>
<gene>
    <name evidence="6" type="ORF">HF682_10715</name>
</gene>
<dbReference type="GO" id="GO:0043565">
    <property type="term" value="F:sequence-specific DNA binding"/>
    <property type="evidence" value="ECO:0007669"/>
    <property type="project" value="TreeGrafter"/>
</dbReference>
<reference evidence="6 7" key="1">
    <citation type="submission" date="2020-04" db="EMBL/GenBank/DDBJ databases">
        <title>Draft genome of Leeia sp. IMCC25680.</title>
        <authorList>
            <person name="Song J."/>
            <person name="Cho J.-C."/>
        </authorList>
    </citation>
    <scope>NUCLEOTIDE SEQUENCE [LARGE SCALE GENOMIC DNA]</scope>
    <source>
        <strain evidence="6 7">IMCC25680</strain>
    </source>
</reference>
<keyword evidence="2" id="KW-0805">Transcription regulation</keyword>
<dbReference type="Pfam" id="PF00126">
    <property type="entry name" value="HTH_1"/>
    <property type="match status" value="1"/>
</dbReference>
<sequence length="284" mass="31667">MQWDDIRYFLALARQGSLSAGARWLDVEHSTVSRRVGQLETTLGLRLFDRLPRGWQLTQEGENLLPQALAMEAAMLSLQRTAHVQHALSGPVRLSAPPQMLNHILLPLLQPFRLRYPEIQLILLGEQRRARLEQGEADLALRLDEPNTPDLIARSLCLLGYGLYGLTQWQHAADSERVFLGFDDSLAGMSLKVWLDTHAADRPFALRSNDLETLFQAARQGLGVALLPHFLAKRAPELVQLSASAPADKPLYLLMHPDVRRAPRVRALADYLITTLPAALSVSG</sequence>
<evidence type="ECO:0000256" key="2">
    <source>
        <dbReference type="ARBA" id="ARBA00023015"/>
    </source>
</evidence>
<dbReference type="Pfam" id="PF03466">
    <property type="entry name" value="LysR_substrate"/>
    <property type="match status" value="1"/>
</dbReference>
<dbReference type="SUPFAM" id="SSF53850">
    <property type="entry name" value="Periplasmic binding protein-like II"/>
    <property type="match status" value="1"/>
</dbReference>
<accession>A0A847S7A3</accession>
<name>A0A847S7A3_9NEIS</name>
<evidence type="ECO:0000256" key="1">
    <source>
        <dbReference type="ARBA" id="ARBA00009437"/>
    </source>
</evidence>
<comment type="similarity">
    <text evidence="1">Belongs to the LysR transcriptional regulatory family.</text>
</comment>
<dbReference type="GO" id="GO:0006351">
    <property type="term" value="P:DNA-templated transcription"/>
    <property type="evidence" value="ECO:0007669"/>
    <property type="project" value="TreeGrafter"/>
</dbReference>
<dbReference type="RefSeq" id="WP_168877285.1">
    <property type="nucleotide sequence ID" value="NZ_JABAIM010000002.1"/>
</dbReference>
<dbReference type="InterPro" id="IPR000847">
    <property type="entry name" value="LysR_HTH_N"/>
</dbReference>
<keyword evidence="3" id="KW-0238">DNA-binding</keyword>